<sequence length="387" mass="43761">MTFLLELELNSSLKATIQKLDEEESSISRKKQPELMLELWDKLAKNTAMARKSIRWPIGQVLPEEISYDDQKEVILLKGKTTKAEIPLPKSKIDSLTAVSTAKTSTSAKVKTFSTFAVNPIETNDIGNLSKSVESVIEGPLKQKRWKKLVTSLESLESGAASGALSTIEQSQLVEAIREFAADADTEQQFVDEILKSVILARILTYRNEDNLLKYCIEMGKLELVEMILEDEQRVVSEMVLANLLKLAAGKSEKRADLLKILSRNFSRKSMTEQTSQVLTTLESIEIMLELIDIYKSFEEPKNQENVAKKALGLITILMDAHGSRIIYEDELHQKFAQISNFIIEMQSLLGTFAKFETKNEVSKLDDDFSQKCIVRKIQLVKHKLAW</sequence>
<evidence type="ECO:0000313" key="1">
    <source>
        <dbReference type="EMBL" id="CAI5441019.1"/>
    </source>
</evidence>
<organism evidence="1 2">
    <name type="scientific">Caenorhabditis angaria</name>
    <dbReference type="NCBI Taxonomy" id="860376"/>
    <lineage>
        <taxon>Eukaryota</taxon>
        <taxon>Metazoa</taxon>
        <taxon>Ecdysozoa</taxon>
        <taxon>Nematoda</taxon>
        <taxon>Chromadorea</taxon>
        <taxon>Rhabditida</taxon>
        <taxon>Rhabditina</taxon>
        <taxon>Rhabditomorpha</taxon>
        <taxon>Rhabditoidea</taxon>
        <taxon>Rhabditidae</taxon>
        <taxon>Peloderinae</taxon>
        <taxon>Caenorhabditis</taxon>
    </lineage>
</organism>
<comment type="caution">
    <text evidence="1">The sequence shown here is derived from an EMBL/GenBank/DDBJ whole genome shotgun (WGS) entry which is preliminary data.</text>
</comment>
<dbReference type="OrthoDB" id="5807896at2759"/>
<dbReference type="EMBL" id="CANHGI010000002">
    <property type="protein sequence ID" value="CAI5441019.1"/>
    <property type="molecule type" value="Genomic_DNA"/>
</dbReference>
<keyword evidence="2" id="KW-1185">Reference proteome</keyword>
<dbReference type="Proteomes" id="UP001152747">
    <property type="component" value="Unassembled WGS sequence"/>
</dbReference>
<evidence type="ECO:0000313" key="2">
    <source>
        <dbReference type="Proteomes" id="UP001152747"/>
    </source>
</evidence>
<dbReference type="AlphaFoldDB" id="A0A9P1I9M8"/>
<proteinExistence type="predicted"/>
<protein>
    <submittedName>
        <fullName evidence="1">Uncharacterized protein</fullName>
    </submittedName>
</protein>
<name>A0A9P1I9M8_9PELO</name>
<gene>
    <name evidence="1" type="ORF">CAMP_LOCUS3656</name>
</gene>
<accession>A0A9P1I9M8</accession>
<dbReference type="Pfam" id="PF25824">
    <property type="entry name" value="DUF7951"/>
    <property type="match status" value="1"/>
</dbReference>
<dbReference type="InterPro" id="IPR057711">
    <property type="entry name" value="DUF7951"/>
</dbReference>
<reference evidence="1" key="1">
    <citation type="submission" date="2022-11" db="EMBL/GenBank/DDBJ databases">
        <authorList>
            <person name="Kikuchi T."/>
        </authorList>
    </citation>
    <scope>NUCLEOTIDE SEQUENCE</scope>
    <source>
        <strain evidence="1">PS1010</strain>
    </source>
</reference>